<dbReference type="InterPro" id="IPR036890">
    <property type="entry name" value="HATPase_C_sf"/>
</dbReference>
<gene>
    <name evidence="2" type="ORF">CBI38_15080</name>
</gene>
<dbReference type="InterPro" id="IPR003594">
    <property type="entry name" value="HATPase_dom"/>
</dbReference>
<dbReference type="Gene3D" id="3.30.565.10">
    <property type="entry name" value="Histidine kinase-like ATPase, C-terminal domain"/>
    <property type="match status" value="1"/>
</dbReference>
<name>A0A2S2C3U5_9NOCA</name>
<organism evidence="2 3">
    <name type="scientific">Rhodococcus oxybenzonivorans</name>
    <dbReference type="NCBI Taxonomy" id="1990687"/>
    <lineage>
        <taxon>Bacteria</taxon>
        <taxon>Bacillati</taxon>
        <taxon>Actinomycetota</taxon>
        <taxon>Actinomycetes</taxon>
        <taxon>Mycobacteriales</taxon>
        <taxon>Nocardiaceae</taxon>
        <taxon>Rhodococcus</taxon>
    </lineage>
</organism>
<proteinExistence type="predicted"/>
<feature type="domain" description="Histidine kinase/HSP90-like ATPase" evidence="1">
    <location>
        <begin position="23"/>
        <end position="121"/>
    </location>
</feature>
<protein>
    <submittedName>
        <fullName evidence="2">Anti-sigma factor</fullName>
    </submittedName>
</protein>
<evidence type="ECO:0000313" key="2">
    <source>
        <dbReference type="EMBL" id="AWK75566.1"/>
    </source>
</evidence>
<dbReference type="Proteomes" id="UP000245711">
    <property type="component" value="Chromosome"/>
</dbReference>
<dbReference type="RefSeq" id="WP_109335102.1">
    <property type="nucleotide sequence ID" value="NZ_CP021354.1"/>
</dbReference>
<dbReference type="AlphaFoldDB" id="A0A2S2C3U5"/>
<accession>A0A2S2C3U5</accession>
<sequence>MAEVDEVTQMKTRSGVPVVLRVAAEFEQLPVVRAVAETLAVLGDFTLDDVADVKLAVDEVCSELIAAAQPSSELTCSFAVAENALHVTIGGFLTRAGVPNRESFGWHVLETLMDTVSVTEGARDDAIGVRGVTVDLVKHRGTL</sequence>
<dbReference type="OrthoDB" id="3694612at2"/>
<reference evidence="2 3" key="1">
    <citation type="submission" date="2017-05" db="EMBL/GenBank/DDBJ databases">
        <title>Isolation of Rhodococcus sp. S2-17 biodegrading of BP-3.</title>
        <authorList>
            <person name="Lee Y."/>
            <person name="Kim K.H."/>
            <person name="Chun B.H."/>
            <person name="Jung H.S."/>
            <person name="Jeon C.O."/>
        </authorList>
    </citation>
    <scope>NUCLEOTIDE SEQUENCE [LARGE SCALE GENOMIC DNA]</scope>
    <source>
        <strain evidence="2 3">S2-17</strain>
    </source>
</reference>
<evidence type="ECO:0000259" key="1">
    <source>
        <dbReference type="Pfam" id="PF13581"/>
    </source>
</evidence>
<dbReference type="EMBL" id="CP021354">
    <property type="protein sequence ID" value="AWK75566.1"/>
    <property type="molecule type" value="Genomic_DNA"/>
</dbReference>
<evidence type="ECO:0000313" key="3">
    <source>
        <dbReference type="Proteomes" id="UP000245711"/>
    </source>
</evidence>
<dbReference type="Pfam" id="PF13581">
    <property type="entry name" value="HATPase_c_2"/>
    <property type="match status" value="1"/>
</dbReference>
<dbReference type="KEGG" id="roz:CBI38_15080"/>
<keyword evidence="3" id="KW-1185">Reference proteome</keyword>